<dbReference type="AlphaFoldDB" id="A2FIL6"/>
<dbReference type="VEuPathDB" id="TrichDB:TVAGG3_0360460"/>
<dbReference type="VEuPathDB" id="TrichDB:TVAG_149850"/>
<name>A2FIL6_TRIV3</name>
<organism evidence="1 2">
    <name type="scientific">Trichomonas vaginalis (strain ATCC PRA-98 / G3)</name>
    <dbReference type="NCBI Taxonomy" id="412133"/>
    <lineage>
        <taxon>Eukaryota</taxon>
        <taxon>Metamonada</taxon>
        <taxon>Parabasalia</taxon>
        <taxon>Trichomonadida</taxon>
        <taxon>Trichomonadidae</taxon>
        <taxon>Trichomonas</taxon>
    </lineage>
</organism>
<dbReference type="EMBL" id="DS113815">
    <property type="protein sequence ID" value="EAX95265.1"/>
    <property type="molecule type" value="Genomic_DNA"/>
</dbReference>
<keyword evidence="2" id="KW-1185">Reference proteome</keyword>
<evidence type="ECO:0000313" key="2">
    <source>
        <dbReference type="Proteomes" id="UP000001542"/>
    </source>
</evidence>
<proteinExistence type="predicted"/>
<accession>A2FIL6</accession>
<reference evidence="1" key="1">
    <citation type="submission" date="2006-10" db="EMBL/GenBank/DDBJ databases">
        <authorList>
            <person name="Amadeo P."/>
            <person name="Zhao Q."/>
            <person name="Wortman J."/>
            <person name="Fraser-Liggett C."/>
            <person name="Carlton J."/>
        </authorList>
    </citation>
    <scope>NUCLEOTIDE SEQUENCE</scope>
    <source>
        <strain evidence="1">G3</strain>
    </source>
</reference>
<sequence length="152" mass="18022">MIDYVQEIISSRKVRKINSKSDRNLRDHDMITERVHNNGIKIDFVSEYIDRKFGLHVTTAPLLAFAAEMSNKYCIKLDRLAKRNRDALLCWYSENWDTVFPHLNDIAIYLPKCKIQNFTNSSEIQIESRYLMHNMDVQHFDPSDLTQLLNYH</sequence>
<dbReference type="KEGG" id="tva:4753011"/>
<dbReference type="Proteomes" id="UP000001542">
    <property type="component" value="Unassembled WGS sequence"/>
</dbReference>
<gene>
    <name evidence="1" type="ORF">TVAG_149850</name>
</gene>
<dbReference type="InParanoid" id="A2FIL6"/>
<protein>
    <submittedName>
        <fullName evidence="1">Uncharacterized protein</fullName>
    </submittedName>
</protein>
<reference evidence="1" key="2">
    <citation type="journal article" date="2007" name="Science">
        <title>Draft genome sequence of the sexually transmitted pathogen Trichomonas vaginalis.</title>
        <authorList>
            <person name="Carlton J.M."/>
            <person name="Hirt R.P."/>
            <person name="Silva J.C."/>
            <person name="Delcher A.L."/>
            <person name="Schatz M."/>
            <person name="Zhao Q."/>
            <person name="Wortman J.R."/>
            <person name="Bidwell S.L."/>
            <person name="Alsmark U.C.M."/>
            <person name="Besteiro S."/>
            <person name="Sicheritz-Ponten T."/>
            <person name="Noel C.J."/>
            <person name="Dacks J.B."/>
            <person name="Foster P.G."/>
            <person name="Simillion C."/>
            <person name="Van de Peer Y."/>
            <person name="Miranda-Saavedra D."/>
            <person name="Barton G.J."/>
            <person name="Westrop G.D."/>
            <person name="Mueller S."/>
            <person name="Dessi D."/>
            <person name="Fiori P.L."/>
            <person name="Ren Q."/>
            <person name="Paulsen I."/>
            <person name="Zhang H."/>
            <person name="Bastida-Corcuera F.D."/>
            <person name="Simoes-Barbosa A."/>
            <person name="Brown M.T."/>
            <person name="Hayes R.D."/>
            <person name="Mukherjee M."/>
            <person name="Okumura C.Y."/>
            <person name="Schneider R."/>
            <person name="Smith A.J."/>
            <person name="Vanacova S."/>
            <person name="Villalvazo M."/>
            <person name="Haas B.J."/>
            <person name="Pertea M."/>
            <person name="Feldblyum T.V."/>
            <person name="Utterback T.R."/>
            <person name="Shu C.L."/>
            <person name="Osoegawa K."/>
            <person name="de Jong P.J."/>
            <person name="Hrdy I."/>
            <person name="Horvathova L."/>
            <person name="Zubacova Z."/>
            <person name="Dolezal P."/>
            <person name="Malik S.B."/>
            <person name="Logsdon J.M. Jr."/>
            <person name="Henze K."/>
            <person name="Gupta A."/>
            <person name="Wang C.C."/>
            <person name="Dunne R.L."/>
            <person name="Upcroft J.A."/>
            <person name="Upcroft P."/>
            <person name="White O."/>
            <person name="Salzberg S.L."/>
            <person name="Tang P."/>
            <person name="Chiu C.-H."/>
            <person name="Lee Y.-S."/>
            <person name="Embley T.M."/>
            <person name="Coombs G.H."/>
            <person name="Mottram J.C."/>
            <person name="Tachezy J."/>
            <person name="Fraser-Liggett C.M."/>
            <person name="Johnson P.J."/>
        </authorList>
    </citation>
    <scope>NUCLEOTIDE SEQUENCE [LARGE SCALE GENOMIC DNA]</scope>
    <source>
        <strain evidence="1">G3</strain>
    </source>
</reference>
<evidence type="ECO:0000313" key="1">
    <source>
        <dbReference type="EMBL" id="EAX95265.1"/>
    </source>
</evidence>
<dbReference type="RefSeq" id="XP_001308195.1">
    <property type="nucleotide sequence ID" value="XM_001308194.1"/>
</dbReference>